<accession>A0A0B6YL75</accession>
<feature type="compositionally biased region" description="Polar residues" evidence="1">
    <location>
        <begin position="58"/>
        <end position="79"/>
    </location>
</feature>
<evidence type="ECO:0000256" key="1">
    <source>
        <dbReference type="SAM" id="MobiDB-lite"/>
    </source>
</evidence>
<dbReference type="AlphaFoldDB" id="A0A0B6YL75"/>
<feature type="non-terminal residue" evidence="2">
    <location>
        <position position="1"/>
    </location>
</feature>
<dbReference type="EMBL" id="HACG01010093">
    <property type="protein sequence ID" value="CEK56958.1"/>
    <property type="molecule type" value="Transcribed_RNA"/>
</dbReference>
<proteinExistence type="predicted"/>
<evidence type="ECO:0000313" key="2">
    <source>
        <dbReference type="EMBL" id="CEK56958.1"/>
    </source>
</evidence>
<feature type="region of interest" description="Disordered" evidence="1">
    <location>
        <begin position="45"/>
        <end position="79"/>
    </location>
</feature>
<name>A0A0B6YL75_9EUPU</name>
<protein>
    <submittedName>
        <fullName evidence="2">Uncharacterized protein</fullName>
    </submittedName>
</protein>
<organism evidence="2">
    <name type="scientific">Arion vulgaris</name>
    <dbReference type="NCBI Taxonomy" id="1028688"/>
    <lineage>
        <taxon>Eukaryota</taxon>
        <taxon>Metazoa</taxon>
        <taxon>Spiralia</taxon>
        <taxon>Lophotrochozoa</taxon>
        <taxon>Mollusca</taxon>
        <taxon>Gastropoda</taxon>
        <taxon>Heterobranchia</taxon>
        <taxon>Euthyneura</taxon>
        <taxon>Panpulmonata</taxon>
        <taxon>Eupulmonata</taxon>
        <taxon>Stylommatophora</taxon>
        <taxon>Helicina</taxon>
        <taxon>Arionoidea</taxon>
        <taxon>Arionidae</taxon>
        <taxon>Arion</taxon>
    </lineage>
</organism>
<feature type="non-terminal residue" evidence="2">
    <location>
        <position position="79"/>
    </location>
</feature>
<gene>
    <name evidence="2" type="primary">ORF28939</name>
</gene>
<reference evidence="2" key="1">
    <citation type="submission" date="2014-12" db="EMBL/GenBank/DDBJ databases">
        <title>Insight into the proteome of Arion vulgaris.</title>
        <authorList>
            <person name="Aradska J."/>
            <person name="Bulat T."/>
            <person name="Smidak R."/>
            <person name="Sarate P."/>
            <person name="Gangsoo J."/>
            <person name="Sialana F."/>
            <person name="Bilban M."/>
            <person name="Lubec G."/>
        </authorList>
    </citation>
    <scope>NUCLEOTIDE SEQUENCE</scope>
    <source>
        <tissue evidence="2">Skin</tissue>
    </source>
</reference>
<sequence length="79" mass="8054">AAGGMTPPILDAGNWRGSITKDPQPTYSNINALATRFNLNLSGNDSPAFGSVKKRSSSDFSTGQAAMSSSMQGSLTGSA</sequence>